<dbReference type="AlphaFoldDB" id="A0A383VA37"/>
<dbReference type="Proteomes" id="UP000256970">
    <property type="component" value="Unassembled WGS sequence"/>
</dbReference>
<feature type="compositionally biased region" description="Low complexity" evidence="1">
    <location>
        <begin position="333"/>
        <end position="365"/>
    </location>
</feature>
<evidence type="ECO:0000313" key="4">
    <source>
        <dbReference type="EMBL" id="SZX61474.1"/>
    </source>
</evidence>
<evidence type="ECO:0000259" key="3">
    <source>
        <dbReference type="Pfam" id="PF02581"/>
    </source>
</evidence>
<dbReference type="InterPro" id="IPR036206">
    <property type="entry name" value="ThiamineP_synth_sf"/>
</dbReference>
<dbReference type="InterPro" id="IPR027417">
    <property type="entry name" value="P-loop_NTPase"/>
</dbReference>
<feature type="domain" description="Thiamine phosphate synthase/TenI" evidence="3">
    <location>
        <begin position="121"/>
        <end position="227"/>
    </location>
</feature>
<evidence type="ECO:0000256" key="1">
    <source>
        <dbReference type="SAM" id="MobiDB-lite"/>
    </source>
</evidence>
<evidence type="ECO:0000313" key="5">
    <source>
        <dbReference type="Proteomes" id="UP000256970"/>
    </source>
</evidence>
<dbReference type="GO" id="GO:0031969">
    <property type="term" value="C:chloroplast membrane"/>
    <property type="evidence" value="ECO:0007669"/>
    <property type="project" value="TreeGrafter"/>
</dbReference>
<evidence type="ECO:0000259" key="2">
    <source>
        <dbReference type="Pfam" id="PF01926"/>
    </source>
</evidence>
<keyword evidence="5" id="KW-1185">Reference proteome</keyword>
<feature type="region of interest" description="Disordered" evidence="1">
    <location>
        <begin position="822"/>
        <end position="857"/>
    </location>
</feature>
<dbReference type="Pfam" id="PF02581">
    <property type="entry name" value="TMP-TENI"/>
    <property type="match status" value="1"/>
</dbReference>
<dbReference type="EMBL" id="FNXT01000147">
    <property type="protein sequence ID" value="SZX61474.1"/>
    <property type="molecule type" value="Genomic_DNA"/>
</dbReference>
<dbReference type="InterPro" id="IPR006073">
    <property type="entry name" value="GTP-bd"/>
</dbReference>
<dbReference type="GO" id="GO:0010027">
    <property type="term" value="P:thylakoid membrane organization"/>
    <property type="evidence" value="ECO:0007669"/>
    <property type="project" value="TreeGrafter"/>
</dbReference>
<reference evidence="4 5" key="1">
    <citation type="submission" date="2016-10" db="EMBL/GenBank/DDBJ databases">
        <authorList>
            <person name="Cai Z."/>
        </authorList>
    </citation>
    <scope>NUCLEOTIDE SEQUENCE [LARGE SCALE GENOMIC DNA]</scope>
</reference>
<dbReference type="Gene3D" id="3.40.50.300">
    <property type="entry name" value="P-loop containing nucleotide triphosphate hydrolases"/>
    <property type="match status" value="1"/>
</dbReference>
<dbReference type="InterPro" id="IPR013785">
    <property type="entry name" value="Aldolase_TIM"/>
</dbReference>
<dbReference type="CDD" id="cd09912">
    <property type="entry name" value="DLP_2"/>
    <property type="match status" value="1"/>
</dbReference>
<feature type="domain" description="G" evidence="2">
    <location>
        <begin position="429"/>
        <end position="563"/>
    </location>
</feature>
<dbReference type="GO" id="GO:0005525">
    <property type="term" value="F:GTP binding"/>
    <property type="evidence" value="ECO:0007669"/>
    <property type="project" value="InterPro"/>
</dbReference>
<dbReference type="SUPFAM" id="SSF52540">
    <property type="entry name" value="P-loop containing nucleoside triphosphate hydrolases"/>
    <property type="match status" value="1"/>
</dbReference>
<protein>
    <recommendedName>
        <fullName evidence="6">G domain-containing protein</fullName>
    </recommendedName>
</protein>
<dbReference type="GO" id="GO:0009228">
    <property type="term" value="P:thiamine biosynthetic process"/>
    <property type="evidence" value="ECO:0007669"/>
    <property type="project" value="UniProtKB-KW"/>
</dbReference>
<organism evidence="4 5">
    <name type="scientific">Tetradesmus obliquus</name>
    <name type="common">Green alga</name>
    <name type="synonym">Acutodesmus obliquus</name>
    <dbReference type="NCBI Taxonomy" id="3088"/>
    <lineage>
        <taxon>Eukaryota</taxon>
        <taxon>Viridiplantae</taxon>
        <taxon>Chlorophyta</taxon>
        <taxon>core chlorophytes</taxon>
        <taxon>Chlorophyceae</taxon>
        <taxon>CS clade</taxon>
        <taxon>Sphaeropleales</taxon>
        <taxon>Scenedesmaceae</taxon>
        <taxon>Tetradesmus</taxon>
    </lineage>
</organism>
<dbReference type="Pfam" id="PF01926">
    <property type="entry name" value="MMR_HSR1"/>
    <property type="match status" value="1"/>
</dbReference>
<feature type="compositionally biased region" description="Low complexity" evidence="1">
    <location>
        <begin position="824"/>
        <end position="857"/>
    </location>
</feature>
<dbReference type="SUPFAM" id="SSF51391">
    <property type="entry name" value="Thiamin phosphate synthase"/>
    <property type="match status" value="1"/>
</dbReference>
<dbReference type="PANTHER" id="PTHR43681">
    <property type="entry name" value="TRANSMEMBRANE GTPASE FZO"/>
    <property type="match status" value="1"/>
</dbReference>
<gene>
    <name evidence="4" type="ORF">BQ4739_LOCUS1963</name>
</gene>
<proteinExistence type="predicted"/>
<dbReference type="InterPro" id="IPR022998">
    <property type="entry name" value="ThiamineP_synth_TenI"/>
</dbReference>
<name>A0A383VA37_TETOB</name>
<accession>A0A383VA37</accession>
<evidence type="ECO:0008006" key="6">
    <source>
        <dbReference type="Google" id="ProtNLM"/>
    </source>
</evidence>
<dbReference type="STRING" id="3088.A0A383VA37"/>
<dbReference type="Gene3D" id="3.20.20.70">
    <property type="entry name" value="Aldolase class I"/>
    <property type="match status" value="1"/>
</dbReference>
<dbReference type="PANTHER" id="PTHR43681:SF1">
    <property type="entry name" value="SARCALUMENIN"/>
    <property type="match status" value="1"/>
</dbReference>
<dbReference type="InterPro" id="IPR051943">
    <property type="entry name" value="TRAFAC_Dynamin-like_GTPase"/>
</dbReference>
<sequence>MQCLTRRPLANSISCQSPCISSRPAFSIAAYGRCLQPARLGISSTSTSSASSSSTAASSSKLLTAIHPHRGPWPCSSSSSSAAAAGVGIFPAGQRQARMELPALLVFLQAGSLLDAELAPQLLDQVNDAVTAGATAVVLDGSDSAAALYEAAVKLKELLRERAALLLLDRLDIAAAVGAEGVVLSPTGVPVVVARKMQQGPLLLGQMVSSAEAAVAAAADGASFVLLQGADGGLPQASDLTAARSQQRSGNAIPVIAAAGASCSPASLQQQLPSLAAPADGFCMPLQLLQPAAAAADAAAAATASADSAATSAAVGVLLQALTEGHTPEAAAAAVGDSSSADWSGSSSSSSSGAAAAAAPPSGSATTVKVPAGGSALRRLLNASKESMIAEERKLLQQVAALLEEVAPQMDELPLLRDAITNLDDVFLVVVVGEFNSGKSTVINALLGEKFLADGILPTTNEISVLKYADPASPKQQPELVQQSDGLFVRRLPAALLREMNIVDTPGTNVILERQQRLTEEYVPRADLVLFVLSADRPLSESELAFLKYIRQWRKKVVFVVNKVDMLDSEEEVSQVLSFVSSNASKLLQLDSPAVLPISGRAALKAKLGCGSGQSGGVLDSWEDELLSSQPGWQKSRFGEFEKFIYDFLVGSAGSSSSSSSMRSGGEGLRLKLQTPLFVADALMEAARVRLQGEIAAAEGELAALGAVRRQLAKFKVEMFKDAEAQRQVCISLVGEAISRNSKYVDKTLQLSNLPALTGYLFGSSKGAAGMPVASSSWEAEVVSGTFDQLAKQVAEHAAWLATNCSNQLDYYASYLQQHRMPGSSSSSSSNSKQQQATSSSSNGSSPPETAGSGSSAALASSDAAAAAMAAAAAGSRSLAAVADFKPDAARMLLEEELREAFLGTAGSAAGAQGLGLLAASWLKGGLEDLLALTVAGLASYVAVLNLPLKRADIKGKVARVAGNFADSVTTAMAEESDTAVEATTSQVLQQVAPLEAAWQAQLQQLQASEARRAQLAEALQVMEKRTANLQ</sequence>
<feature type="region of interest" description="Disordered" evidence="1">
    <location>
        <begin position="333"/>
        <end position="370"/>
    </location>
</feature>